<feature type="compositionally biased region" description="Acidic residues" evidence="1">
    <location>
        <begin position="39"/>
        <end position="54"/>
    </location>
</feature>
<dbReference type="GO" id="GO:0045893">
    <property type="term" value="P:positive regulation of DNA-templated transcription"/>
    <property type="evidence" value="ECO:0007669"/>
    <property type="project" value="TreeGrafter"/>
</dbReference>
<dbReference type="GO" id="GO:0003682">
    <property type="term" value="F:chromatin binding"/>
    <property type="evidence" value="ECO:0007669"/>
    <property type="project" value="TreeGrafter"/>
</dbReference>
<proteinExistence type="predicted"/>
<accession>A0A672R518</accession>
<keyword evidence="4" id="KW-1185">Reference proteome</keyword>
<dbReference type="GO" id="GO:0008023">
    <property type="term" value="C:transcription elongation factor complex"/>
    <property type="evidence" value="ECO:0007669"/>
    <property type="project" value="TreeGrafter"/>
</dbReference>
<feature type="compositionally biased region" description="Low complexity" evidence="1">
    <location>
        <begin position="73"/>
        <end position="86"/>
    </location>
</feature>
<dbReference type="InParanoid" id="A0A672R518"/>
<evidence type="ECO:0000313" key="3">
    <source>
        <dbReference type="Ensembl" id="ENSSGRP00000083650.1"/>
    </source>
</evidence>
<dbReference type="Ensembl" id="ENSSGRT00000089093.1">
    <property type="protein sequence ID" value="ENSSGRP00000083650.1"/>
    <property type="gene ID" value="ENSSGRG00000042259.1"/>
</dbReference>
<name>A0A672R518_SINGR</name>
<reference evidence="3" key="2">
    <citation type="submission" date="2025-09" db="UniProtKB">
        <authorList>
            <consortium name="Ensembl"/>
        </authorList>
    </citation>
    <scope>IDENTIFICATION</scope>
</reference>
<dbReference type="PANTHER" id="PTHR47827:SF5">
    <property type="entry name" value="PROTEIN AF-9"/>
    <property type="match status" value="1"/>
</dbReference>
<protein>
    <recommendedName>
        <fullName evidence="2">AF-9 ANC1 homology domain-containing protein</fullName>
    </recommendedName>
</protein>
<evidence type="ECO:0000256" key="1">
    <source>
        <dbReference type="SAM" id="MobiDB-lite"/>
    </source>
</evidence>
<dbReference type="Pfam" id="PF17793">
    <property type="entry name" value="AHD"/>
    <property type="match status" value="1"/>
</dbReference>
<sequence>MLTYYTHKKEIIFLDVCLPYSPIVLGPLRSVIPDLHSDENEEDSEEEDDNDMDSDMERPLHTQMTHRHRRVSLSDGSDSENSSASSPLPHNDPQPLLKTANNQVSWNHLLCHPIPIVNLIEETGHFHITNTTFDFDLCSLDKTTVRKLQSYLETSGAS</sequence>
<feature type="region of interest" description="Disordered" evidence="1">
    <location>
        <begin position="34"/>
        <end position="97"/>
    </location>
</feature>
<feature type="domain" description="AF-9 ANC1 homology" evidence="2">
    <location>
        <begin position="116"/>
        <end position="153"/>
    </location>
</feature>
<dbReference type="Gene3D" id="1.20.1270.290">
    <property type="match status" value="1"/>
</dbReference>
<dbReference type="AlphaFoldDB" id="A0A672R518"/>
<organism evidence="3 4">
    <name type="scientific">Sinocyclocheilus grahami</name>
    <name type="common">Dianchi golden-line fish</name>
    <name type="synonym">Barbus grahami</name>
    <dbReference type="NCBI Taxonomy" id="75366"/>
    <lineage>
        <taxon>Eukaryota</taxon>
        <taxon>Metazoa</taxon>
        <taxon>Chordata</taxon>
        <taxon>Craniata</taxon>
        <taxon>Vertebrata</taxon>
        <taxon>Euteleostomi</taxon>
        <taxon>Actinopterygii</taxon>
        <taxon>Neopterygii</taxon>
        <taxon>Teleostei</taxon>
        <taxon>Ostariophysi</taxon>
        <taxon>Cypriniformes</taxon>
        <taxon>Cyprinidae</taxon>
        <taxon>Cyprininae</taxon>
        <taxon>Sinocyclocheilus</taxon>
    </lineage>
</organism>
<dbReference type="InterPro" id="IPR052790">
    <property type="entry name" value="YEATS_domain"/>
</dbReference>
<dbReference type="OMA" id="YYTHKKE"/>
<dbReference type="InterPro" id="IPR040930">
    <property type="entry name" value="AF-9_AHD"/>
</dbReference>
<reference evidence="3" key="1">
    <citation type="submission" date="2025-08" db="UniProtKB">
        <authorList>
            <consortium name="Ensembl"/>
        </authorList>
    </citation>
    <scope>IDENTIFICATION</scope>
</reference>
<evidence type="ECO:0000313" key="4">
    <source>
        <dbReference type="Proteomes" id="UP000472262"/>
    </source>
</evidence>
<dbReference type="PANTHER" id="PTHR47827">
    <property type="entry name" value="AHD DOMAIN-CONTAINING PROTEIN"/>
    <property type="match status" value="1"/>
</dbReference>
<evidence type="ECO:0000259" key="2">
    <source>
        <dbReference type="Pfam" id="PF17793"/>
    </source>
</evidence>
<dbReference type="Proteomes" id="UP000472262">
    <property type="component" value="Unassembled WGS sequence"/>
</dbReference>